<dbReference type="EMBL" id="QLUW01000001">
    <property type="protein sequence ID" value="RAP78502.1"/>
    <property type="molecule type" value="Genomic_DNA"/>
</dbReference>
<dbReference type="SUPFAM" id="SSF55486">
    <property type="entry name" value="Metalloproteases ('zincins'), catalytic domain"/>
    <property type="match status" value="1"/>
</dbReference>
<keyword evidence="8" id="KW-1185">Reference proteome</keyword>
<dbReference type="GO" id="GO:0031012">
    <property type="term" value="C:extracellular matrix"/>
    <property type="evidence" value="ECO:0007669"/>
    <property type="project" value="InterPro"/>
</dbReference>
<evidence type="ECO:0000256" key="3">
    <source>
        <dbReference type="ARBA" id="ARBA00022801"/>
    </source>
</evidence>
<feature type="chain" id="PRO_5016361457" description="Peptidase M10 metallopeptidase domain-containing protein" evidence="5">
    <location>
        <begin position="24"/>
        <end position="200"/>
    </location>
</feature>
<dbReference type="GO" id="GO:0008270">
    <property type="term" value="F:zinc ion binding"/>
    <property type="evidence" value="ECO:0007669"/>
    <property type="project" value="InterPro"/>
</dbReference>
<evidence type="ECO:0000256" key="4">
    <source>
        <dbReference type="ARBA" id="ARBA00022833"/>
    </source>
</evidence>
<name>A0A328U8T8_9BACL</name>
<keyword evidence="1" id="KW-0645">Protease</keyword>
<keyword evidence="4" id="KW-0862">Zinc</keyword>
<accession>A0A328U8T8</accession>
<keyword evidence="3" id="KW-0378">Hydrolase</keyword>
<keyword evidence="5" id="KW-0732">Signal</keyword>
<evidence type="ECO:0000256" key="2">
    <source>
        <dbReference type="ARBA" id="ARBA00022723"/>
    </source>
</evidence>
<dbReference type="RefSeq" id="WP_112881625.1">
    <property type="nucleotide sequence ID" value="NZ_QLUW01000001.1"/>
</dbReference>
<dbReference type="InterPro" id="IPR024079">
    <property type="entry name" value="MetalloPept_cat_dom_sf"/>
</dbReference>
<feature type="domain" description="Peptidase M10 metallopeptidase" evidence="6">
    <location>
        <begin position="135"/>
        <end position="200"/>
    </location>
</feature>
<dbReference type="InterPro" id="IPR001818">
    <property type="entry name" value="Pept_M10_metallopeptidase"/>
</dbReference>
<evidence type="ECO:0000313" key="8">
    <source>
        <dbReference type="Proteomes" id="UP000249260"/>
    </source>
</evidence>
<evidence type="ECO:0000256" key="1">
    <source>
        <dbReference type="ARBA" id="ARBA00022670"/>
    </source>
</evidence>
<dbReference type="GO" id="GO:0006508">
    <property type="term" value="P:proteolysis"/>
    <property type="evidence" value="ECO:0007669"/>
    <property type="project" value="UniProtKB-KW"/>
</dbReference>
<dbReference type="Pfam" id="PF00413">
    <property type="entry name" value="Peptidase_M10"/>
    <property type="match status" value="1"/>
</dbReference>
<dbReference type="Gene3D" id="3.40.390.10">
    <property type="entry name" value="Collagenase (Catalytic Domain)"/>
    <property type="match status" value="1"/>
</dbReference>
<evidence type="ECO:0000313" key="7">
    <source>
        <dbReference type="EMBL" id="RAP78502.1"/>
    </source>
</evidence>
<organism evidence="7 8">
    <name type="scientific">Paenibacillus montanisoli</name>
    <dbReference type="NCBI Taxonomy" id="2081970"/>
    <lineage>
        <taxon>Bacteria</taxon>
        <taxon>Bacillati</taxon>
        <taxon>Bacillota</taxon>
        <taxon>Bacilli</taxon>
        <taxon>Bacillales</taxon>
        <taxon>Paenibacillaceae</taxon>
        <taxon>Paenibacillus</taxon>
    </lineage>
</organism>
<dbReference type="AlphaFoldDB" id="A0A328U8T8"/>
<proteinExistence type="predicted"/>
<protein>
    <recommendedName>
        <fullName evidence="6">Peptidase M10 metallopeptidase domain-containing protein</fullName>
    </recommendedName>
</protein>
<sequence length="200" mass="21960">MRKTVSLTIMLAISFSIIPSAFAANYWYSSKYRFSGGIGDGIFTNNAVYSSSLPDGTVYNMAQTADGAMNQWNNDTEAYFAPTNSSASAFIWAEGYSMGDIGLNGWTEFLKTTTSSPTNLPTDNYQKAVVYGNSYDMWDGTPMTYNQRRAVYTHEIGHALGLAHQNTSGIASIMRDGVGFITNNWLVPQPDDINGVNNLY</sequence>
<gene>
    <name evidence="7" type="ORF">DL346_08805</name>
</gene>
<dbReference type="OrthoDB" id="2942003at2"/>
<comment type="caution">
    <text evidence="7">The sequence shown here is derived from an EMBL/GenBank/DDBJ whole genome shotgun (WGS) entry which is preliminary data.</text>
</comment>
<dbReference type="GO" id="GO:0004222">
    <property type="term" value="F:metalloendopeptidase activity"/>
    <property type="evidence" value="ECO:0007669"/>
    <property type="project" value="InterPro"/>
</dbReference>
<dbReference type="Proteomes" id="UP000249260">
    <property type="component" value="Unassembled WGS sequence"/>
</dbReference>
<keyword evidence="2" id="KW-0479">Metal-binding</keyword>
<evidence type="ECO:0000256" key="5">
    <source>
        <dbReference type="SAM" id="SignalP"/>
    </source>
</evidence>
<feature type="signal peptide" evidence="5">
    <location>
        <begin position="1"/>
        <end position="23"/>
    </location>
</feature>
<evidence type="ECO:0000259" key="6">
    <source>
        <dbReference type="Pfam" id="PF00413"/>
    </source>
</evidence>
<reference evidence="7 8" key="1">
    <citation type="submission" date="2018-06" db="EMBL/GenBank/DDBJ databases">
        <title>Paenibacillus montanisoli sp. nov., isolated from mountain area soil.</title>
        <authorList>
            <person name="Wu M."/>
        </authorList>
    </citation>
    <scope>NUCLEOTIDE SEQUENCE [LARGE SCALE GENOMIC DNA]</scope>
    <source>
        <strain evidence="7 8">RA17</strain>
    </source>
</reference>